<evidence type="ECO:0000313" key="1">
    <source>
        <dbReference type="EMBL" id="VAX01395.1"/>
    </source>
</evidence>
<protein>
    <submittedName>
        <fullName evidence="1">Uncharacterized protein</fullName>
    </submittedName>
</protein>
<gene>
    <name evidence="1" type="ORF">MNBD_GAMMA21-2631</name>
</gene>
<dbReference type="EMBL" id="UOFR01000084">
    <property type="protein sequence ID" value="VAX01395.1"/>
    <property type="molecule type" value="Genomic_DNA"/>
</dbReference>
<dbReference type="AlphaFoldDB" id="A0A3B1B543"/>
<sequence>MNIKNPDEHMDLTRLNISGQKLPRWVSWLAQDADGQWWGYEVEPHQYHQGWYENELGRNICMNKITPSQNWKDSLQKCNKIR</sequence>
<organism evidence="1">
    <name type="scientific">hydrothermal vent metagenome</name>
    <dbReference type="NCBI Taxonomy" id="652676"/>
    <lineage>
        <taxon>unclassified sequences</taxon>
        <taxon>metagenomes</taxon>
        <taxon>ecological metagenomes</taxon>
    </lineage>
</organism>
<name>A0A3B1B543_9ZZZZ</name>
<proteinExistence type="predicted"/>
<reference evidence="1" key="1">
    <citation type="submission" date="2018-06" db="EMBL/GenBank/DDBJ databases">
        <authorList>
            <person name="Zhirakovskaya E."/>
        </authorList>
    </citation>
    <scope>NUCLEOTIDE SEQUENCE</scope>
</reference>
<accession>A0A3B1B543</accession>